<dbReference type="GO" id="GO:0005737">
    <property type="term" value="C:cytoplasm"/>
    <property type="evidence" value="ECO:0007669"/>
    <property type="project" value="UniProtKB-SubCell"/>
</dbReference>
<dbReference type="AlphaFoldDB" id="A0A1I3FD70"/>
<dbReference type="PANTHER" id="PTHR42749">
    <property type="entry name" value="CELL SHAPE-DETERMINING PROTEIN MREB"/>
    <property type="match status" value="1"/>
</dbReference>
<dbReference type="STRING" id="1576369.SAMN05421753_105188"/>
<dbReference type="InterPro" id="IPR043129">
    <property type="entry name" value="ATPase_NBD"/>
</dbReference>
<dbReference type="GO" id="GO:0008360">
    <property type="term" value="P:regulation of cell shape"/>
    <property type="evidence" value="ECO:0007669"/>
    <property type="project" value="UniProtKB-UniRule"/>
</dbReference>
<evidence type="ECO:0000256" key="6">
    <source>
        <dbReference type="HAMAP-Rule" id="MF_02207"/>
    </source>
</evidence>
<evidence type="ECO:0000256" key="4">
    <source>
        <dbReference type="ARBA" id="ARBA00022960"/>
    </source>
</evidence>
<comment type="subunit">
    <text evidence="6">Forms polymers.</text>
</comment>
<keyword evidence="2 6" id="KW-0547">Nucleotide-binding</keyword>
<keyword evidence="8" id="KW-1185">Reference proteome</keyword>
<dbReference type="PANTHER" id="PTHR42749:SF1">
    <property type="entry name" value="CELL SHAPE-DETERMINING PROTEIN MREB"/>
    <property type="match status" value="1"/>
</dbReference>
<dbReference type="Proteomes" id="UP000199518">
    <property type="component" value="Unassembled WGS sequence"/>
</dbReference>
<evidence type="ECO:0000313" key="7">
    <source>
        <dbReference type="EMBL" id="SFI09178.1"/>
    </source>
</evidence>
<keyword evidence="3 6" id="KW-0067">ATP-binding</keyword>
<dbReference type="OrthoDB" id="9768127at2"/>
<feature type="binding site" evidence="6">
    <location>
        <begin position="167"/>
        <end position="169"/>
    </location>
    <ligand>
        <name>ATP</name>
        <dbReference type="ChEBI" id="CHEBI:30616"/>
    </ligand>
</feature>
<sequence length="349" mass="37663">MLNRLRDWLCPDLGIDLGTVNTRIAVRGLGVVLDEPTVLALERKTRRVIGRGAAIGKLARQMVGRTPDSIIAVNPVRHGVITDFELCEVMLRYFFQKASRQGGGFRPRCVVSVPSEISSVEKRAVYNSVERAGAGRIFLIDKARAASIGAGLPISEPLANMVCDIGGGTTECAILSLGESVASKSIRIAGNDMDEAIIDYLRQHYSLRIGRPTAEQLKIDIGSAAALDTELSSEVRGLDSISGIPRKAVLTSEEVREALGECLWKIVNCIKASIEQCDPELIGDLADTGLTLTGGGALLRNLDLFLREQLGIPVRLDSDPLSTVARGTSICLEHLANWQQRFQTEGAGF</sequence>
<gene>
    <name evidence="6" type="primary">mreB</name>
    <name evidence="7" type="ORF">SAMN05421753_105188</name>
</gene>
<name>A0A1I3FD70_9PLAN</name>
<dbReference type="PRINTS" id="PR01652">
    <property type="entry name" value="SHAPEPROTEIN"/>
</dbReference>
<evidence type="ECO:0000256" key="1">
    <source>
        <dbReference type="ARBA" id="ARBA00022490"/>
    </source>
</evidence>
<comment type="function">
    <text evidence="6">Forms membrane-associated dynamic filaments that are essential for cell shape determination. Acts by regulating cell wall synthesis and cell elongation, and thus cell shape. A feedback loop between cell geometry and MreB localization may maintain elongated cell shape by targeting cell wall growth to regions of negative cell wall curvature.</text>
</comment>
<comment type="similarity">
    <text evidence="5 6">Belongs to the FtsA/MreB family.</text>
</comment>
<accession>A0A1I3FD70</accession>
<dbReference type="Gene3D" id="3.30.420.40">
    <property type="match status" value="3"/>
</dbReference>
<dbReference type="CDD" id="cd10225">
    <property type="entry name" value="ASKHA_NBD_MreB-like"/>
    <property type="match status" value="1"/>
</dbReference>
<keyword evidence="4 6" id="KW-0133">Cell shape</keyword>
<protein>
    <recommendedName>
        <fullName evidence="6">Cell shape-determining protein MreB</fullName>
    </recommendedName>
</protein>
<evidence type="ECO:0000256" key="2">
    <source>
        <dbReference type="ARBA" id="ARBA00022741"/>
    </source>
</evidence>
<dbReference type="Pfam" id="PF06723">
    <property type="entry name" value="MreB_Mbl"/>
    <property type="match status" value="1"/>
</dbReference>
<dbReference type="RefSeq" id="WP_092049135.1">
    <property type="nucleotide sequence ID" value="NZ_FOQD01000005.1"/>
</dbReference>
<comment type="subcellular location">
    <subcellularLocation>
        <location evidence="6">Cytoplasm</location>
    </subcellularLocation>
    <text evidence="6">Membrane-associated.</text>
</comment>
<dbReference type="GO" id="GO:0005524">
    <property type="term" value="F:ATP binding"/>
    <property type="evidence" value="ECO:0007669"/>
    <property type="project" value="UniProtKB-KW"/>
</dbReference>
<dbReference type="GO" id="GO:0000902">
    <property type="term" value="P:cell morphogenesis"/>
    <property type="evidence" value="ECO:0007669"/>
    <property type="project" value="InterPro"/>
</dbReference>
<dbReference type="NCBIfam" id="TIGR00904">
    <property type="entry name" value="mreB"/>
    <property type="match status" value="1"/>
</dbReference>
<evidence type="ECO:0000256" key="5">
    <source>
        <dbReference type="ARBA" id="ARBA00023458"/>
    </source>
</evidence>
<evidence type="ECO:0000256" key="3">
    <source>
        <dbReference type="ARBA" id="ARBA00022840"/>
    </source>
</evidence>
<keyword evidence="1 6" id="KW-0963">Cytoplasm</keyword>
<dbReference type="HAMAP" id="MF_02207">
    <property type="entry name" value="MreB"/>
    <property type="match status" value="1"/>
</dbReference>
<dbReference type="EMBL" id="FOQD01000005">
    <property type="protein sequence ID" value="SFI09178.1"/>
    <property type="molecule type" value="Genomic_DNA"/>
</dbReference>
<feature type="binding site" evidence="6">
    <location>
        <begin position="295"/>
        <end position="298"/>
    </location>
    <ligand>
        <name>ATP</name>
        <dbReference type="ChEBI" id="CHEBI:30616"/>
    </ligand>
</feature>
<dbReference type="InterPro" id="IPR004753">
    <property type="entry name" value="MreB"/>
</dbReference>
<evidence type="ECO:0000313" key="8">
    <source>
        <dbReference type="Proteomes" id="UP000199518"/>
    </source>
</evidence>
<comment type="caution">
    <text evidence="6">Lacks conserved residue(s) required for the propagation of feature annotation.</text>
</comment>
<dbReference type="InterPro" id="IPR056546">
    <property type="entry name" value="MreB_MamK-like"/>
</dbReference>
<dbReference type="SUPFAM" id="SSF53067">
    <property type="entry name" value="Actin-like ATPase domain"/>
    <property type="match status" value="2"/>
</dbReference>
<feature type="binding site" evidence="6">
    <location>
        <begin position="215"/>
        <end position="218"/>
    </location>
    <ligand>
        <name>ATP</name>
        <dbReference type="ChEBI" id="CHEBI:30616"/>
    </ligand>
</feature>
<organism evidence="7 8">
    <name type="scientific">Planctomicrobium piriforme</name>
    <dbReference type="NCBI Taxonomy" id="1576369"/>
    <lineage>
        <taxon>Bacteria</taxon>
        <taxon>Pseudomonadati</taxon>
        <taxon>Planctomycetota</taxon>
        <taxon>Planctomycetia</taxon>
        <taxon>Planctomycetales</taxon>
        <taxon>Planctomycetaceae</taxon>
        <taxon>Planctomicrobium</taxon>
    </lineage>
</organism>
<proteinExistence type="inferred from homology"/>
<dbReference type="NCBIfam" id="NF010539">
    <property type="entry name" value="PRK13927.1"/>
    <property type="match status" value="1"/>
</dbReference>
<reference evidence="8" key="1">
    <citation type="submission" date="2016-10" db="EMBL/GenBank/DDBJ databases">
        <authorList>
            <person name="Varghese N."/>
            <person name="Submissions S."/>
        </authorList>
    </citation>
    <scope>NUCLEOTIDE SEQUENCE [LARGE SCALE GENOMIC DNA]</scope>
    <source>
        <strain evidence="8">DSM 26348</strain>
    </source>
</reference>